<sequence length="411" mass="45397">MLFQDSLGAPSAISVSALSLYLKELLDTNDILQNIWVHGEVSNCKTYPSGHCYFTLKEGEAQLSCVFFKQARLRTAAPSLRDGMALAVNGRIAFYERDGKLQFYVNAVMSLGEGALFRKFEQLKARLEAEGLFDSERKRPLPEQPATIGIVTSLQAAALRDMLRTLRNRYPLAQVILAPAQVQGAEAPASIAMALDLLNEHGEAEVIIVGRGGGSIEELWAFNEEIVARAIARSRIPVISGVGHETDFTIADFVADFRASTPTAAAAAAVPDITDWQIELQEKQQLLTALIIERIEDCNVQVAQALRELQRVSPEGTIAQRRQQLDECTERLQTYMRHIISLRVERLRGVSLQLHSLSPLLTIARGYAVVRQQRDHAVVTSTQQVQVGDTLTIQVQDGQIAAQVRDSVEKI</sequence>
<comment type="subunit">
    <text evidence="5">Heterooligomer composed of large and small subunits.</text>
</comment>
<dbReference type="Gene3D" id="2.40.50.1010">
    <property type="match status" value="1"/>
</dbReference>
<evidence type="ECO:0000256" key="6">
    <source>
        <dbReference type="RuleBase" id="RU004355"/>
    </source>
</evidence>
<protein>
    <recommendedName>
        <fullName evidence="5">Exodeoxyribonuclease 7 large subunit</fullName>
        <ecNumber evidence="5">3.1.11.6</ecNumber>
    </recommendedName>
    <alternativeName>
        <fullName evidence="5">Exodeoxyribonuclease VII large subunit</fullName>
        <shortName evidence="5">Exonuclease VII large subunit</shortName>
    </alternativeName>
</protein>
<keyword evidence="4 5" id="KW-0269">Exonuclease</keyword>
<evidence type="ECO:0000256" key="5">
    <source>
        <dbReference type="HAMAP-Rule" id="MF_00378"/>
    </source>
</evidence>
<keyword evidence="2 5" id="KW-0540">Nuclease</keyword>
<evidence type="ECO:0000256" key="4">
    <source>
        <dbReference type="ARBA" id="ARBA00022839"/>
    </source>
</evidence>
<dbReference type="Pfam" id="PF02601">
    <property type="entry name" value="Exonuc_VII_L"/>
    <property type="match status" value="1"/>
</dbReference>
<evidence type="ECO:0000259" key="7">
    <source>
        <dbReference type="Pfam" id="PF02601"/>
    </source>
</evidence>
<comment type="catalytic activity">
    <reaction evidence="5 6">
        <text>Exonucleolytic cleavage in either 5'- to 3'- or 3'- to 5'-direction to yield nucleoside 5'-phosphates.</text>
        <dbReference type="EC" id="3.1.11.6"/>
    </reaction>
</comment>
<dbReference type="Proteomes" id="UP000635565">
    <property type="component" value="Unassembled WGS sequence"/>
</dbReference>
<keyword evidence="3 5" id="KW-0378">Hydrolase</keyword>
<evidence type="ECO:0000256" key="3">
    <source>
        <dbReference type="ARBA" id="ARBA00022801"/>
    </source>
</evidence>
<comment type="function">
    <text evidence="5">Bidirectionally degrades single-stranded DNA into large acid-insoluble oligonucleotides, which are then degraded further into small acid-soluble oligonucleotides.</text>
</comment>
<comment type="similarity">
    <text evidence="5 6">Belongs to the XseA family.</text>
</comment>
<comment type="subcellular location">
    <subcellularLocation>
        <location evidence="5 6">Cytoplasm</location>
    </subcellularLocation>
</comment>
<comment type="caution">
    <text evidence="9">The sequence shown here is derived from an EMBL/GenBank/DDBJ whole genome shotgun (WGS) entry which is preliminary data.</text>
</comment>
<keyword evidence="10" id="KW-1185">Reference proteome</keyword>
<dbReference type="PANTHER" id="PTHR30008">
    <property type="entry name" value="EXODEOXYRIBONUCLEASE 7 LARGE SUBUNIT"/>
    <property type="match status" value="1"/>
</dbReference>
<feature type="domain" description="OB-fold nucleic acid binding" evidence="8">
    <location>
        <begin position="13"/>
        <end position="108"/>
    </location>
</feature>
<dbReference type="NCBIfam" id="TIGR00237">
    <property type="entry name" value="xseA"/>
    <property type="match status" value="1"/>
</dbReference>
<dbReference type="InterPro" id="IPR003753">
    <property type="entry name" value="Exonuc_VII_L"/>
</dbReference>
<dbReference type="EC" id="3.1.11.6" evidence="5"/>
<evidence type="ECO:0000259" key="8">
    <source>
        <dbReference type="Pfam" id="PF13742"/>
    </source>
</evidence>
<name>A0ABQ3VDX0_9CHLR</name>
<dbReference type="Pfam" id="PF13742">
    <property type="entry name" value="tRNA_anti_2"/>
    <property type="match status" value="1"/>
</dbReference>
<gene>
    <name evidence="5 9" type="primary">xseA</name>
    <name evidence="9" type="ORF">KSZ_23380</name>
</gene>
<dbReference type="InterPro" id="IPR025824">
    <property type="entry name" value="OB-fold_nuc-bd_dom"/>
</dbReference>
<evidence type="ECO:0000313" key="10">
    <source>
        <dbReference type="Proteomes" id="UP000635565"/>
    </source>
</evidence>
<organism evidence="9 10">
    <name type="scientific">Dictyobacter formicarum</name>
    <dbReference type="NCBI Taxonomy" id="2778368"/>
    <lineage>
        <taxon>Bacteria</taxon>
        <taxon>Bacillati</taxon>
        <taxon>Chloroflexota</taxon>
        <taxon>Ktedonobacteria</taxon>
        <taxon>Ktedonobacterales</taxon>
        <taxon>Dictyobacteraceae</taxon>
        <taxon>Dictyobacter</taxon>
    </lineage>
</organism>
<evidence type="ECO:0000256" key="2">
    <source>
        <dbReference type="ARBA" id="ARBA00022722"/>
    </source>
</evidence>
<dbReference type="InterPro" id="IPR020579">
    <property type="entry name" value="Exonuc_VII_lsu_C"/>
</dbReference>
<proteinExistence type="inferred from homology"/>
<dbReference type="PANTHER" id="PTHR30008:SF0">
    <property type="entry name" value="EXODEOXYRIBONUCLEASE 7 LARGE SUBUNIT"/>
    <property type="match status" value="1"/>
</dbReference>
<keyword evidence="1 5" id="KW-0963">Cytoplasm</keyword>
<dbReference type="HAMAP" id="MF_00378">
    <property type="entry name" value="Exonuc_7_L"/>
    <property type="match status" value="1"/>
</dbReference>
<dbReference type="RefSeq" id="WP_201361954.1">
    <property type="nucleotide sequence ID" value="NZ_BNJJ01000005.1"/>
</dbReference>
<dbReference type="CDD" id="cd04489">
    <property type="entry name" value="ExoVII_LU_OBF"/>
    <property type="match status" value="1"/>
</dbReference>
<feature type="domain" description="Exonuclease VII large subunit C-terminal" evidence="7">
    <location>
        <begin position="132"/>
        <end position="348"/>
    </location>
</feature>
<reference evidence="9 10" key="1">
    <citation type="journal article" date="2021" name="Int. J. Syst. Evol. Microbiol.">
        <title>Reticulibacter mediterranei gen. nov., sp. nov., within the new family Reticulibacteraceae fam. nov., and Ktedonospora formicarum gen. nov., sp. nov., Ktedonobacter robiniae sp. nov., Dictyobacter formicarum sp. nov. and Dictyobacter arantiisoli sp. nov., belonging to the class Ktedonobacteria.</title>
        <authorList>
            <person name="Yabe S."/>
            <person name="Zheng Y."/>
            <person name="Wang C.M."/>
            <person name="Sakai Y."/>
            <person name="Abe K."/>
            <person name="Yokota A."/>
            <person name="Donadio S."/>
            <person name="Cavaletti L."/>
            <person name="Monciardini P."/>
        </authorList>
    </citation>
    <scope>NUCLEOTIDE SEQUENCE [LARGE SCALE GENOMIC DNA]</scope>
    <source>
        <strain evidence="9 10">SOSP1-9</strain>
    </source>
</reference>
<accession>A0ABQ3VDX0</accession>
<evidence type="ECO:0000313" key="9">
    <source>
        <dbReference type="EMBL" id="GHO84332.1"/>
    </source>
</evidence>
<dbReference type="EMBL" id="BNJJ01000005">
    <property type="protein sequence ID" value="GHO84332.1"/>
    <property type="molecule type" value="Genomic_DNA"/>
</dbReference>
<evidence type="ECO:0000256" key="1">
    <source>
        <dbReference type="ARBA" id="ARBA00022490"/>
    </source>
</evidence>